<dbReference type="InterPro" id="IPR018637">
    <property type="entry name" value="DUF2059"/>
</dbReference>
<sequence>MRAFAFPVLALLSLPGFADDYLQLYRSGGWPEQREHFHAALAAAQQRYRANLPPAIYQALVSNSNQRFAAQAMDRRALAALRAQLPQPGPALDFFESPLGRKIVAAELAATRSDQLARHANGLPRMQADATRRLLIRHLAQAIPAGEAGAELSLALAGVAADSLSQMVPGFGLFGGGDQTLGMLDNQRQRIREEIEQDLDNTLMYVYRDLSDPELEEFVTFAQSPAGQAYYQAALAALRAGLAVGQQ</sequence>
<keyword evidence="4" id="KW-1185">Reference proteome</keyword>
<accession>A0A0C4WP42</accession>
<feature type="chain" id="PRO_5002172982" description="DUF2059 domain-containing protein" evidence="1">
    <location>
        <begin position="19"/>
        <end position="247"/>
    </location>
</feature>
<feature type="signal peptide" evidence="1">
    <location>
        <begin position="1"/>
        <end position="18"/>
    </location>
</feature>
<protein>
    <recommendedName>
        <fullName evidence="2">DUF2059 domain-containing protein</fullName>
    </recommendedName>
</protein>
<evidence type="ECO:0000259" key="2">
    <source>
        <dbReference type="Pfam" id="PF09832"/>
    </source>
</evidence>
<dbReference type="STRING" id="1328314.Achr_3710"/>
<organism evidence="3 4">
    <name type="scientific">Azotobacter chroococcum NCIMB 8003</name>
    <dbReference type="NCBI Taxonomy" id="1328314"/>
    <lineage>
        <taxon>Bacteria</taxon>
        <taxon>Pseudomonadati</taxon>
        <taxon>Pseudomonadota</taxon>
        <taxon>Gammaproteobacteria</taxon>
        <taxon>Pseudomonadales</taxon>
        <taxon>Pseudomonadaceae</taxon>
        <taxon>Azotobacter</taxon>
    </lineage>
</organism>
<dbReference type="KEGG" id="acx:Achr_3710"/>
<dbReference type="HOGENOM" id="CLU_068447_0_0_6"/>
<evidence type="ECO:0000256" key="1">
    <source>
        <dbReference type="SAM" id="SignalP"/>
    </source>
</evidence>
<gene>
    <name evidence="3" type="ORF">Achr_3710</name>
</gene>
<keyword evidence="1" id="KW-0732">Signal</keyword>
<dbReference type="RefSeq" id="WP_039801312.1">
    <property type="nucleotide sequence ID" value="NZ_CP010415.1"/>
</dbReference>
<proteinExistence type="predicted"/>
<reference evidence="3 4" key="1">
    <citation type="journal article" date="2015" name="PLoS ONE">
        <title>Azotobacter Genomes: The Genome of Azotobacter chroococcum NCIMB 8003 (ATCC 4412).</title>
        <authorList>
            <person name="Robson R.L."/>
            <person name="Jones R."/>
            <person name="Robson R.M."/>
            <person name="Schwartz A."/>
            <person name="Richardson T.H."/>
        </authorList>
    </citation>
    <scope>NUCLEOTIDE SEQUENCE [LARGE SCALE GENOMIC DNA]</scope>
    <source>
        <strain evidence="3 4">NCIMB 8003</strain>
    </source>
</reference>
<name>A0A0C4WP42_9GAMM</name>
<dbReference type="Proteomes" id="UP000068210">
    <property type="component" value="Chromosome"/>
</dbReference>
<dbReference type="AlphaFoldDB" id="A0A0C4WP42"/>
<dbReference type="EMBL" id="CP010415">
    <property type="protein sequence ID" value="AJE19877.1"/>
    <property type="molecule type" value="Genomic_DNA"/>
</dbReference>
<evidence type="ECO:0000313" key="3">
    <source>
        <dbReference type="EMBL" id="AJE19877.1"/>
    </source>
</evidence>
<dbReference type="Pfam" id="PF09832">
    <property type="entry name" value="DUF2059"/>
    <property type="match status" value="1"/>
</dbReference>
<feature type="domain" description="DUF2059" evidence="2">
    <location>
        <begin position="89"/>
        <end position="115"/>
    </location>
</feature>
<evidence type="ECO:0000313" key="4">
    <source>
        <dbReference type="Proteomes" id="UP000068210"/>
    </source>
</evidence>